<evidence type="ECO:0000256" key="1">
    <source>
        <dbReference type="SAM" id="SignalP"/>
    </source>
</evidence>
<dbReference type="AlphaFoldDB" id="A0A401GGP7"/>
<dbReference type="OrthoDB" id="2844016at2759"/>
<dbReference type="Proteomes" id="UP000287166">
    <property type="component" value="Unassembled WGS sequence"/>
</dbReference>
<dbReference type="EMBL" id="BFAD01000003">
    <property type="protein sequence ID" value="GBE81366.1"/>
    <property type="molecule type" value="Genomic_DNA"/>
</dbReference>
<protein>
    <submittedName>
        <fullName evidence="2">Uncharacterized protein</fullName>
    </submittedName>
</protein>
<keyword evidence="3" id="KW-1185">Reference proteome</keyword>
<dbReference type="GeneID" id="38778283"/>
<organism evidence="2 3">
    <name type="scientific">Sparassis crispa</name>
    <dbReference type="NCBI Taxonomy" id="139825"/>
    <lineage>
        <taxon>Eukaryota</taxon>
        <taxon>Fungi</taxon>
        <taxon>Dikarya</taxon>
        <taxon>Basidiomycota</taxon>
        <taxon>Agaricomycotina</taxon>
        <taxon>Agaricomycetes</taxon>
        <taxon>Polyporales</taxon>
        <taxon>Sparassidaceae</taxon>
        <taxon>Sparassis</taxon>
    </lineage>
</organism>
<reference evidence="2 3" key="1">
    <citation type="journal article" date="2018" name="Sci. Rep.">
        <title>Genome sequence of the cauliflower mushroom Sparassis crispa (Hanabiratake) and its association with beneficial usage.</title>
        <authorList>
            <person name="Kiyama R."/>
            <person name="Furutani Y."/>
            <person name="Kawaguchi K."/>
            <person name="Nakanishi T."/>
        </authorList>
    </citation>
    <scope>NUCLEOTIDE SEQUENCE [LARGE SCALE GENOMIC DNA]</scope>
</reference>
<keyword evidence="1" id="KW-0732">Signal</keyword>
<evidence type="ECO:0000313" key="2">
    <source>
        <dbReference type="EMBL" id="GBE81366.1"/>
    </source>
</evidence>
<dbReference type="RefSeq" id="XP_027612279.1">
    <property type="nucleotide sequence ID" value="XM_027756478.1"/>
</dbReference>
<feature type="signal peptide" evidence="1">
    <location>
        <begin position="1"/>
        <end position="17"/>
    </location>
</feature>
<comment type="caution">
    <text evidence="2">The sequence shown here is derived from an EMBL/GenBank/DDBJ whole genome shotgun (WGS) entry which is preliminary data.</text>
</comment>
<dbReference type="InParanoid" id="A0A401GGP7"/>
<accession>A0A401GGP7</accession>
<feature type="chain" id="PRO_5019389828" evidence="1">
    <location>
        <begin position="18"/>
        <end position="214"/>
    </location>
</feature>
<evidence type="ECO:0000313" key="3">
    <source>
        <dbReference type="Proteomes" id="UP000287166"/>
    </source>
</evidence>
<name>A0A401GGP7_9APHY</name>
<gene>
    <name evidence="2" type="ORF">SCP_0310930</name>
</gene>
<proteinExistence type="predicted"/>
<sequence>MLFQHIIPLAFATTVFSTPALLGRQTNYPCDGLGSAALETAYDFTLAIYNVTNGAVSSSGAPAALTVVTFSEEDNNGAVVETNGGLTTYASYPNTIFPGFSLINGTLIPSGLNGVTASDFWVYAGSVVLFGWSEQPDLVEPGAPIYCAVPNAVSEVPYPVLAVNADPSSFSMCLTTDSGAEYYNIVYSAEGGSKYYNYDTCYPVTVVLQGLSES</sequence>